<keyword evidence="5 6" id="KW-0131">Cell cycle</keyword>
<evidence type="ECO:0000256" key="4">
    <source>
        <dbReference type="ARBA" id="ARBA00023242"/>
    </source>
</evidence>
<dbReference type="PANTHER" id="PTHR21704">
    <property type="entry name" value="NIPPED-B-LIKE PROTEIN DELANGIN SCC2-RELATED"/>
    <property type="match status" value="1"/>
</dbReference>
<dbReference type="InterPro" id="IPR016024">
    <property type="entry name" value="ARM-type_fold"/>
</dbReference>
<dbReference type="EMBL" id="KZ679012">
    <property type="protein sequence ID" value="PSS16766.1"/>
    <property type="molecule type" value="Genomic_DNA"/>
</dbReference>
<dbReference type="InterPro" id="IPR033031">
    <property type="entry name" value="Scc2/Nipped-B"/>
</dbReference>
<dbReference type="STRING" id="857342.A0A2T3B028"/>
<evidence type="ECO:0000259" key="8">
    <source>
        <dbReference type="Pfam" id="PF12830"/>
    </source>
</evidence>
<feature type="compositionally biased region" description="Polar residues" evidence="7">
    <location>
        <begin position="281"/>
        <end position="299"/>
    </location>
</feature>
<feature type="region of interest" description="Disordered" evidence="7">
    <location>
        <begin position="674"/>
        <end position="709"/>
    </location>
</feature>
<dbReference type="GO" id="GO:0003682">
    <property type="term" value="F:chromatin binding"/>
    <property type="evidence" value="ECO:0007669"/>
    <property type="project" value="TreeGrafter"/>
</dbReference>
<dbReference type="FunFam" id="1.25.10.10:FF:000494">
    <property type="entry name" value="Sister chromatid cohesion protein"/>
    <property type="match status" value="1"/>
</dbReference>
<feature type="compositionally biased region" description="Polar residues" evidence="7">
    <location>
        <begin position="249"/>
        <end position="273"/>
    </location>
</feature>
<feature type="compositionally biased region" description="Basic residues" evidence="7">
    <location>
        <begin position="1835"/>
        <end position="1853"/>
    </location>
</feature>
<dbReference type="Proteomes" id="UP000241818">
    <property type="component" value="Unassembled WGS sequence"/>
</dbReference>
<dbReference type="GO" id="GO:0034087">
    <property type="term" value="P:establishment of mitotic sister chromatid cohesion"/>
    <property type="evidence" value="ECO:0007669"/>
    <property type="project" value="TreeGrafter"/>
</dbReference>
<keyword evidence="3 6" id="KW-0677">Repeat</keyword>
<feature type="region of interest" description="Disordered" evidence="7">
    <location>
        <begin position="203"/>
        <end position="225"/>
    </location>
</feature>
<evidence type="ECO:0000313" key="10">
    <source>
        <dbReference type="Proteomes" id="UP000241818"/>
    </source>
</evidence>
<dbReference type="CDD" id="cd23958">
    <property type="entry name" value="SCC2"/>
    <property type="match status" value="1"/>
</dbReference>
<feature type="region of interest" description="Disordered" evidence="7">
    <location>
        <begin position="238"/>
        <end position="301"/>
    </location>
</feature>
<feature type="compositionally biased region" description="Polar residues" evidence="7">
    <location>
        <begin position="699"/>
        <end position="709"/>
    </location>
</feature>
<feature type="region of interest" description="Disordered" evidence="7">
    <location>
        <begin position="155"/>
        <end position="177"/>
    </location>
</feature>
<evidence type="ECO:0000256" key="7">
    <source>
        <dbReference type="SAM" id="MobiDB-lite"/>
    </source>
</evidence>
<dbReference type="GO" id="GO:0090694">
    <property type="term" value="C:Scc2-Scc4 cohesin loading complex"/>
    <property type="evidence" value="ECO:0007669"/>
    <property type="project" value="TreeGrafter"/>
</dbReference>
<dbReference type="GO" id="GO:0010468">
    <property type="term" value="P:regulation of gene expression"/>
    <property type="evidence" value="ECO:0007669"/>
    <property type="project" value="InterPro"/>
</dbReference>
<dbReference type="InParanoid" id="A0A2T3B028"/>
<evidence type="ECO:0000256" key="3">
    <source>
        <dbReference type="ARBA" id="ARBA00022737"/>
    </source>
</evidence>
<dbReference type="RefSeq" id="XP_024720274.1">
    <property type="nucleotide sequence ID" value="XM_024860846.1"/>
</dbReference>
<reference evidence="9 10" key="1">
    <citation type="journal article" date="2018" name="New Phytol.">
        <title>Comparative genomics and transcriptomics depict ericoid mycorrhizal fungi as versatile saprotrophs and plant mutualists.</title>
        <authorList>
            <person name="Martino E."/>
            <person name="Morin E."/>
            <person name="Grelet G.A."/>
            <person name="Kuo A."/>
            <person name="Kohler A."/>
            <person name="Daghino S."/>
            <person name="Barry K.W."/>
            <person name="Cichocki N."/>
            <person name="Clum A."/>
            <person name="Dockter R.B."/>
            <person name="Hainaut M."/>
            <person name="Kuo R.C."/>
            <person name="LaButti K."/>
            <person name="Lindahl B.D."/>
            <person name="Lindquist E.A."/>
            <person name="Lipzen A."/>
            <person name="Khouja H.R."/>
            <person name="Magnuson J."/>
            <person name="Murat C."/>
            <person name="Ohm R.A."/>
            <person name="Singer S.W."/>
            <person name="Spatafora J.W."/>
            <person name="Wang M."/>
            <person name="Veneault-Fourrey C."/>
            <person name="Henrissat B."/>
            <person name="Grigoriev I.V."/>
            <person name="Martin F.M."/>
            <person name="Perotto S."/>
        </authorList>
    </citation>
    <scope>NUCLEOTIDE SEQUENCE [LARGE SCALE GENOMIC DNA]</scope>
    <source>
        <strain evidence="9 10">ATCC 22711</strain>
    </source>
</reference>
<keyword evidence="4 6" id="KW-0539">Nucleus</keyword>
<dbReference type="GO" id="GO:0071169">
    <property type="term" value="P:establishment of protein localization to chromatin"/>
    <property type="evidence" value="ECO:0007669"/>
    <property type="project" value="TreeGrafter"/>
</dbReference>
<feature type="compositionally biased region" description="Polar residues" evidence="7">
    <location>
        <begin position="1"/>
        <end position="15"/>
    </location>
</feature>
<feature type="compositionally biased region" description="Low complexity" evidence="7">
    <location>
        <begin position="163"/>
        <end position="177"/>
    </location>
</feature>
<dbReference type="InterPro" id="IPR024986">
    <property type="entry name" value="Nipped-B_C"/>
</dbReference>
<dbReference type="Pfam" id="PF12765">
    <property type="entry name" value="Cohesin_HEAT"/>
    <property type="match status" value="1"/>
</dbReference>
<dbReference type="PANTHER" id="PTHR21704:SF18">
    <property type="entry name" value="NIPPED-B-LIKE PROTEIN"/>
    <property type="match status" value="1"/>
</dbReference>
<comment type="subcellular location">
    <subcellularLocation>
        <location evidence="1 6">Nucleus</location>
    </subcellularLocation>
</comment>
<name>A0A2T3B028_AMORE</name>
<dbReference type="GO" id="GO:0061775">
    <property type="term" value="F:cohesin loader activity"/>
    <property type="evidence" value="ECO:0007669"/>
    <property type="project" value="InterPro"/>
</dbReference>
<dbReference type="Gene3D" id="1.25.10.10">
    <property type="entry name" value="Leucine-rich Repeat Variant"/>
    <property type="match status" value="1"/>
</dbReference>
<protein>
    <recommendedName>
        <fullName evidence="6">Sister chromatid cohesion protein</fullName>
    </recommendedName>
</protein>
<dbReference type="GO" id="GO:1990414">
    <property type="term" value="P:replication-born double-strand break repair via sister chromatid exchange"/>
    <property type="evidence" value="ECO:0007669"/>
    <property type="project" value="TreeGrafter"/>
</dbReference>
<keyword evidence="10" id="KW-1185">Reference proteome</keyword>
<evidence type="ECO:0000256" key="5">
    <source>
        <dbReference type="ARBA" id="ARBA00023306"/>
    </source>
</evidence>
<feature type="domain" description="Sister chromatid cohesion C-terminal" evidence="8">
    <location>
        <begin position="1482"/>
        <end position="1665"/>
    </location>
</feature>
<feature type="region of interest" description="Disordered" evidence="7">
    <location>
        <begin position="318"/>
        <end position="342"/>
    </location>
</feature>
<dbReference type="GeneID" id="36568927"/>
<dbReference type="SUPFAM" id="SSF48371">
    <property type="entry name" value="ARM repeat"/>
    <property type="match status" value="1"/>
</dbReference>
<feature type="region of interest" description="Disordered" evidence="7">
    <location>
        <begin position="1806"/>
        <end position="1882"/>
    </location>
</feature>
<accession>A0A2T3B028</accession>
<dbReference type="InterPro" id="IPR026003">
    <property type="entry name" value="Cohesin_HEAT"/>
</dbReference>
<dbReference type="GO" id="GO:0140588">
    <property type="term" value="P:chromatin looping"/>
    <property type="evidence" value="ECO:0007669"/>
    <property type="project" value="InterPro"/>
</dbReference>
<organism evidence="9 10">
    <name type="scientific">Amorphotheca resinae ATCC 22711</name>
    <dbReference type="NCBI Taxonomy" id="857342"/>
    <lineage>
        <taxon>Eukaryota</taxon>
        <taxon>Fungi</taxon>
        <taxon>Dikarya</taxon>
        <taxon>Ascomycota</taxon>
        <taxon>Pezizomycotina</taxon>
        <taxon>Leotiomycetes</taxon>
        <taxon>Helotiales</taxon>
        <taxon>Amorphothecaceae</taxon>
        <taxon>Amorphotheca</taxon>
    </lineage>
</organism>
<dbReference type="FunCoup" id="A0A2T3B028">
    <property type="interactions" value="209"/>
</dbReference>
<evidence type="ECO:0000313" key="9">
    <source>
        <dbReference type="EMBL" id="PSS16766.1"/>
    </source>
</evidence>
<dbReference type="Pfam" id="PF12830">
    <property type="entry name" value="Nipped-B_C"/>
    <property type="match status" value="1"/>
</dbReference>
<dbReference type="InterPro" id="IPR011989">
    <property type="entry name" value="ARM-like"/>
</dbReference>
<evidence type="ECO:0000256" key="2">
    <source>
        <dbReference type="ARBA" id="ARBA00009252"/>
    </source>
</evidence>
<evidence type="ECO:0000256" key="1">
    <source>
        <dbReference type="ARBA" id="ARBA00004123"/>
    </source>
</evidence>
<proteinExistence type="inferred from homology"/>
<comment type="similarity">
    <text evidence="2 6">Belongs to the SCC2/Nipped-B family.</text>
</comment>
<dbReference type="OrthoDB" id="418242at2759"/>
<feature type="region of interest" description="Disordered" evidence="7">
    <location>
        <begin position="1"/>
        <end position="30"/>
    </location>
</feature>
<gene>
    <name evidence="9" type="ORF">M430DRAFT_103138</name>
</gene>
<evidence type="ECO:0000256" key="6">
    <source>
        <dbReference type="RuleBase" id="RU364107"/>
    </source>
</evidence>
<sequence length="1882" mass="206981">MNRPNDTTAHNGSGRTRSRPPTVDEALPFSPFSSVVPFNSDIIPLPSIGLRSSASLFSTAAERNDARQGLESLNREAAGPYQTSQRLQQTLQDLKQLLQPANVAQYKFKTAPKTTTEQDTSNSVKMSLTPFSQMLYDATSFDFTYPTPETPGLRAMNGGMGSQKQRQPTKPKPQETQPLVANHQAHQANSTVTVQLPSSVTLQIPDSKPKVKAAATPQPSTPRPNANFAVVIPAFKPENHVSPHPTPQPSLSSVGQPMQRSSAQDTTHLTPQTPMKLPSPAASQDHVTTPVQPGSNSKLSIVIPDLPPTFRPEEYGVVPESPDTPQHISKKRKQSGADGEDVSMSFDQREKADLAFRNLREYLQDIFEAEDQFQPDTAVSNNFLVPTNDGIGLNIATQTKVESLLQKIISVGRFSQVPLEDLLRLQKLCEGPLKDAENVDIRVDETMGESEVDLLLQQVAMMELGLKSARTSLRLMAGGREDKQLYNEDVIQVALNAFKNAMENCIIPIVEMRSSGSSATLFRLLSAQKKIIIGLLTQSRRVLSLLASLVARIELSETVINTLEFTASRLIFVENAHSEKDSVLGISKFDGLRVVAMDVLSQIFLNNPSQRQGIFDEILTSLEKLPVTKQSARHFKLAEGGSIQLVSALIMRLIQTSASKADDSKEKRRRKALEAFNGEENEDGISGRNEGHLGPNGGPTITSETRAEQQAVTAIQELRDVVSPLLDTARSNASYVVGFIVNRAMNSTKTGDAPYRNLLDLFVEDFITCLNSTDWPAAELLLRLFLFKMVHLAEGDKTPAPAKNMALDLLGLMGAAISELISHVRKTASTLENADADLGKYLSKLAEASLEKKATPSDLVSWACGPFRTSLEFLDERCSLDPQLGSAVGFYMAEWASKICSTYDLTNDDDYDHAETKREYGRLAYRLRMMITDRRWLSTEYSFDTVTPSHARLAYAVSLLHSQFCESFGRILTILLGSMASEQATVRSKSLKSVNQVLETDPTILDREPAVKHLLLRCSNDPSVLVRDSALGLIGKCISLRPALEEEMIPSILQRVNDSGVGVRKRAMKLSKDIYLRNSNGEVRSSIADSLLHRVTDHDEGVQELARLTIEEVWMSPFYQPTSAEDSSAQFKLAIADHVALMVKTVQRGSGVATVLDKVLQNMLSDDSKSAAANFRVCKVLVATMFETIIDNPANEGNNAPSARDTLQVLTIFAKSNAKLFTPEQVQLLQPYVANVGGGDDLAIYRSVVIIFRHVLPQLSKMHNNFLASVRKELIPAVSRLSRAILDDVVACLWIISGVLDDFQHLTRLVLSSLTGIQKLKNINLKDPSRADLVRKLSKLLLITGMCGKHCDLDPQHESFRNAFPAWKGNSVAKLMSDTFAPFASPDQPLDVRKAAFDAIGMVCQSWPKNFSSANISTSFKEVFSARESVLEAIIMRAFKDFLLLEEKRSEAGTETLVGAAADPTAKLGVMGGGQGDGIAIGIAQLFLKDFTRIALASQDEQALLATELIVSITRQGLVHPKECGPPLIALETSQNPKIADLAFRGHRTLHEKHETILEREYMPAVHLAYVYQRDVVKDIHGATLNPFAPKLYMLIDVLKISKAKNRKRFFENLCSRIDFDPAKMDIAQLPHHLEFSQFIIENMAFFEYASVDELLAAIVAMEKVVAGTGTGIAHAIDTEVFHVSLTEPSEIDENGQPHPVKPSIDSTRLLQLTASSMMLSSLWEARTFLRRQYGLTTNRREGKGKAATKDLNKAPVKVPFINGDKFWEQVSSTMSALESEESMLKQCRAFVDLLSVDQDFKIAAEADDDGGRTRLTTPSDDEDNETLDPPGSGRGRKRKPSSTPGGRKKRARSSSASRARGKPKGAGKRASVDSDDFDDLA</sequence>